<comment type="caution">
    <text evidence="1">The sequence shown here is derived from an EMBL/GenBank/DDBJ whole genome shotgun (WGS) entry which is preliminary data.</text>
</comment>
<accession>A0AAP0LF54</accession>
<organism evidence="1 2">
    <name type="scientific">Stephania yunnanensis</name>
    <dbReference type="NCBI Taxonomy" id="152371"/>
    <lineage>
        <taxon>Eukaryota</taxon>
        <taxon>Viridiplantae</taxon>
        <taxon>Streptophyta</taxon>
        <taxon>Embryophyta</taxon>
        <taxon>Tracheophyta</taxon>
        <taxon>Spermatophyta</taxon>
        <taxon>Magnoliopsida</taxon>
        <taxon>Ranunculales</taxon>
        <taxon>Menispermaceae</taxon>
        <taxon>Menispermoideae</taxon>
        <taxon>Cissampelideae</taxon>
        <taxon>Stephania</taxon>
    </lineage>
</organism>
<dbReference type="EMBL" id="JBBNAF010000001">
    <property type="protein sequence ID" value="KAK9169097.1"/>
    <property type="molecule type" value="Genomic_DNA"/>
</dbReference>
<evidence type="ECO:0000313" key="1">
    <source>
        <dbReference type="EMBL" id="KAK9169097.1"/>
    </source>
</evidence>
<proteinExistence type="predicted"/>
<sequence length="100" mass="10931">MLPWHMLMGGDRWCFSLLRDLGGAQLVTEELSLSRRSPACRGGAQPYRVRWGYGDAASDDRVCLALSRLCDPDPVAPAFGSSISCLVECERATSSERKAP</sequence>
<dbReference type="AlphaFoldDB" id="A0AAP0LF54"/>
<keyword evidence="2" id="KW-1185">Reference proteome</keyword>
<reference evidence="1 2" key="1">
    <citation type="submission" date="2024-01" db="EMBL/GenBank/DDBJ databases">
        <title>Genome assemblies of Stephania.</title>
        <authorList>
            <person name="Yang L."/>
        </authorList>
    </citation>
    <scope>NUCLEOTIDE SEQUENCE [LARGE SCALE GENOMIC DNA]</scope>
    <source>
        <strain evidence="1">YNDBR</strain>
        <tissue evidence="1">Leaf</tissue>
    </source>
</reference>
<dbReference type="Proteomes" id="UP001420932">
    <property type="component" value="Unassembled WGS sequence"/>
</dbReference>
<name>A0AAP0LF54_9MAGN</name>
<protein>
    <submittedName>
        <fullName evidence="1">Uncharacterized protein</fullName>
    </submittedName>
</protein>
<gene>
    <name evidence="1" type="ORF">Syun_001237</name>
</gene>
<evidence type="ECO:0000313" key="2">
    <source>
        <dbReference type="Proteomes" id="UP001420932"/>
    </source>
</evidence>